<keyword evidence="1" id="KW-0433">Leucine-rich repeat</keyword>
<evidence type="ECO:0000256" key="3">
    <source>
        <dbReference type="ARBA" id="ARBA00025777"/>
    </source>
</evidence>
<evidence type="ECO:0000256" key="2">
    <source>
        <dbReference type="ARBA" id="ARBA00022737"/>
    </source>
</evidence>
<evidence type="ECO:0000256" key="1">
    <source>
        <dbReference type="ARBA" id="ARBA00022614"/>
    </source>
</evidence>
<protein>
    <recommendedName>
        <fullName evidence="7">U2A'/phosphoprotein 32 family A C-terminal domain-containing protein</fullName>
    </recommendedName>
</protein>
<feature type="compositionally biased region" description="Acidic residues" evidence="4">
    <location>
        <begin position="397"/>
        <end position="410"/>
    </location>
</feature>
<dbReference type="InterPro" id="IPR032675">
    <property type="entry name" value="LRR_dom_sf"/>
</dbReference>
<dbReference type="GO" id="GO:0042393">
    <property type="term" value="F:histone binding"/>
    <property type="evidence" value="ECO:0007669"/>
    <property type="project" value="TreeGrafter"/>
</dbReference>
<evidence type="ECO:0008006" key="7">
    <source>
        <dbReference type="Google" id="ProtNLM"/>
    </source>
</evidence>
<reference evidence="6" key="1">
    <citation type="submission" date="2021-01" db="EMBL/GenBank/DDBJ databases">
        <authorList>
            <person name="Corre E."/>
            <person name="Pelletier E."/>
            <person name="Niang G."/>
            <person name="Scheremetjew M."/>
            <person name="Finn R."/>
            <person name="Kale V."/>
            <person name="Holt S."/>
            <person name="Cochrane G."/>
            <person name="Meng A."/>
            <person name="Brown T."/>
            <person name="Cohen L."/>
        </authorList>
    </citation>
    <scope>NUCLEOTIDE SEQUENCE</scope>
    <source>
        <strain evidence="6">SAG 36.94</strain>
    </source>
</reference>
<organism evidence="6">
    <name type="scientific">Compsopogon caeruleus</name>
    <dbReference type="NCBI Taxonomy" id="31354"/>
    <lineage>
        <taxon>Eukaryota</taxon>
        <taxon>Rhodophyta</taxon>
        <taxon>Compsopogonophyceae</taxon>
        <taxon>Compsopogonales</taxon>
        <taxon>Compsopogonaceae</taxon>
        <taxon>Compsopogon</taxon>
    </lineage>
</organism>
<feature type="compositionally biased region" description="Acidic residues" evidence="4">
    <location>
        <begin position="214"/>
        <end position="261"/>
    </location>
</feature>
<dbReference type="Gene3D" id="3.80.10.10">
    <property type="entry name" value="Ribonuclease Inhibitor"/>
    <property type="match status" value="1"/>
</dbReference>
<dbReference type="InterPro" id="IPR001611">
    <property type="entry name" value="Leu-rich_rpt"/>
</dbReference>
<evidence type="ECO:0000313" key="5">
    <source>
        <dbReference type="EMBL" id="CAD9234669.1"/>
    </source>
</evidence>
<dbReference type="PANTHER" id="PTHR11375">
    <property type="entry name" value="ACIDIC LEUCINE-RICH NUCLEAR PHOSPHOPROTEIN 32"/>
    <property type="match status" value="1"/>
</dbReference>
<feature type="compositionally biased region" description="Acidic residues" evidence="4">
    <location>
        <begin position="277"/>
        <end position="338"/>
    </location>
</feature>
<feature type="region of interest" description="Disordered" evidence="4">
    <location>
        <begin position="150"/>
        <end position="410"/>
    </location>
</feature>
<feature type="compositionally biased region" description="Acidic residues" evidence="4">
    <location>
        <begin position="352"/>
        <end position="379"/>
    </location>
</feature>
<gene>
    <name evidence="5" type="ORF">CCAE0312_LOCUS6759</name>
    <name evidence="6" type="ORF">CCAE0312_LOCUS6760</name>
</gene>
<evidence type="ECO:0000256" key="4">
    <source>
        <dbReference type="SAM" id="MobiDB-lite"/>
    </source>
</evidence>
<dbReference type="EMBL" id="HBGH01012191">
    <property type="protein sequence ID" value="CAD9234669.1"/>
    <property type="molecule type" value="Transcribed_RNA"/>
</dbReference>
<dbReference type="EMBL" id="HBGH01012192">
    <property type="protein sequence ID" value="CAD9234670.1"/>
    <property type="molecule type" value="Transcribed_RNA"/>
</dbReference>
<dbReference type="SUPFAM" id="SSF52058">
    <property type="entry name" value="L domain-like"/>
    <property type="match status" value="1"/>
</dbReference>
<sequence>MEEAIQLLVSGRDRSGVLELNLDNRFKGAKGAGAGTGRSPLAGFTRLATLSMNNVGLASLDGLFPSLAALRELELNDNRLTGGLEHLNRLSGLESLKLAGNQIATVEALKPLAKLRSLTSLDMIENPVTRQAGYRERVFAALPGLVVLDGVDREGNEVEMDDDDEEDDEDEEDDGEDEEGDTYRKIMAKPYGGPAVGRGEAKGVAGEGERDQGDDVDDEDMDDEEEDVEDEDDDPAVGDEEEEADDEEDYGEGGEDDDEEYGYDREGQGAQQRQVNEGEEEEDDGEDDDEDVEGGEYGEEDYEDDDEDVEDDITGQEVGEMNDEDDGNDEDDAEDDEPPGLSYIQKDIPPGESDEEGDYEPDEGEGDEQDDKDEDEDLNFEGSSENGGVKRKGPEGGFDDEDDDEDANEE</sequence>
<feature type="compositionally biased region" description="Acidic residues" evidence="4">
    <location>
        <begin position="157"/>
        <end position="180"/>
    </location>
</feature>
<name>A0A6T6CXT5_9RHOD</name>
<dbReference type="PROSITE" id="PS51450">
    <property type="entry name" value="LRR"/>
    <property type="match status" value="1"/>
</dbReference>
<dbReference type="Pfam" id="PF14580">
    <property type="entry name" value="LRR_9"/>
    <property type="match status" value="1"/>
</dbReference>
<accession>A0A6T6CXT5</accession>
<keyword evidence="2" id="KW-0677">Repeat</keyword>
<comment type="similarity">
    <text evidence="3">Belongs to the ANP32 family.</text>
</comment>
<proteinExistence type="inferred from homology"/>
<dbReference type="AlphaFoldDB" id="A0A6T6CXT5"/>
<evidence type="ECO:0000313" key="6">
    <source>
        <dbReference type="EMBL" id="CAD9234670.1"/>
    </source>
</evidence>
<dbReference type="FunFam" id="3.80.10.10:FF:000131">
    <property type="entry name" value="acidic leucine-rich nuclear phosphoprotein 32-related protein-like"/>
    <property type="match status" value="1"/>
</dbReference>
<dbReference type="InterPro" id="IPR045081">
    <property type="entry name" value="AN32"/>
</dbReference>
<dbReference type="GO" id="GO:0005634">
    <property type="term" value="C:nucleus"/>
    <property type="evidence" value="ECO:0007669"/>
    <property type="project" value="TreeGrafter"/>
</dbReference>
<dbReference type="PANTHER" id="PTHR11375:SF0">
    <property type="entry name" value="ACIDIC LEUCINE-RICH NUCLEAR PHOSPHOPROTEIN 32 FAMILY MEMBER A"/>
    <property type="match status" value="1"/>
</dbReference>